<evidence type="ECO:0000256" key="1">
    <source>
        <dbReference type="ARBA" id="ARBA00009437"/>
    </source>
</evidence>
<evidence type="ECO:0000256" key="3">
    <source>
        <dbReference type="ARBA" id="ARBA00023125"/>
    </source>
</evidence>
<keyword evidence="4" id="KW-0804">Transcription</keyword>
<gene>
    <name evidence="6" type="ORF">EA660_18605</name>
</gene>
<dbReference type="Pfam" id="PF00126">
    <property type="entry name" value="HTH_1"/>
    <property type="match status" value="1"/>
</dbReference>
<reference evidence="6 7" key="1">
    <citation type="submission" date="2019-02" db="EMBL/GenBank/DDBJ databases">
        <title>WGS of Pseudoxanthomonas species novum from clinical isolates.</title>
        <authorList>
            <person name="Bernier A.-M."/>
            <person name="Bernard K."/>
            <person name="Vachon A."/>
        </authorList>
    </citation>
    <scope>NUCLEOTIDE SEQUENCE [LARGE SCALE GENOMIC DNA]</scope>
    <source>
        <strain evidence="6 7">NML171200</strain>
    </source>
</reference>
<dbReference type="InterPro" id="IPR005119">
    <property type="entry name" value="LysR_subst-bd"/>
</dbReference>
<dbReference type="AlphaFoldDB" id="A0A4Q8L4V0"/>
<accession>A0A4Q8L4V0</accession>
<evidence type="ECO:0000256" key="4">
    <source>
        <dbReference type="ARBA" id="ARBA00023163"/>
    </source>
</evidence>
<comment type="caution">
    <text evidence="6">The sequence shown here is derived from an EMBL/GenBank/DDBJ whole genome shotgun (WGS) entry which is preliminary data.</text>
</comment>
<dbReference type="PROSITE" id="PS50931">
    <property type="entry name" value="HTH_LYSR"/>
    <property type="match status" value="1"/>
</dbReference>
<organism evidence="6 7">
    <name type="scientific">Pseudoxanthomonas winnipegensis</name>
    <dbReference type="NCBI Taxonomy" id="2480810"/>
    <lineage>
        <taxon>Bacteria</taxon>
        <taxon>Pseudomonadati</taxon>
        <taxon>Pseudomonadota</taxon>
        <taxon>Gammaproteobacteria</taxon>
        <taxon>Lysobacterales</taxon>
        <taxon>Lysobacteraceae</taxon>
        <taxon>Pseudoxanthomonas</taxon>
    </lineage>
</organism>
<dbReference type="PANTHER" id="PTHR30537">
    <property type="entry name" value="HTH-TYPE TRANSCRIPTIONAL REGULATOR"/>
    <property type="match status" value="1"/>
</dbReference>
<evidence type="ECO:0000313" key="7">
    <source>
        <dbReference type="Proteomes" id="UP000292627"/>
    </source>
</evidence>
<dbReference type="Proteomes" id="UP000292627">
    <property type="component" value="Unassembled WGS sequence"/>
</dbReference>
<sequence>MRNQGPLVSGASVLIAVVQAGTLARAAEALGMSPSGVSRALARLEQRIGARLLARTTRTLSLTDEGRRFYERVAPHLAEIEDAALEAGGSADVVRGRLRVNVDPYFSRVLLSRHIAGFMARHPQLSLELIMRDAVGDLVADGFDLAVRFDAPPEGAFVARKLGHTRVLTVAAPSYLAASGRPARPEDIETRECIDFLNPTTGRAYAWEVRRGDEVLPLKVKGRLMTSDSGTLLGACLSGFGIAQVLALGCEDLLRDGHLVNLFPDWCDERFPLYAISPTRQHRPAKVRAFIAFIAEIVEPAFAEPPRTRAPRRGRAR</sequence>
<feature type="domain" description="HTH lysR-type" evidence="5">
    <location>
        <begin position="13"/>
        <end position="63"/>
    </location>
</feature>
<dbReference type="InterPro" id="IPR000847">
    <property type="entry name" value="LysR_HTH_N"/>
</dbReference>
<dbReference type="InterPro" id="IPR036390">
    <property type="entry name" value="WH_DNA-bd_sf"/>
</dbReference>
<dbReference type="Gene3D" id="3.40.190.290">
    <property type="match status" value="1"/>
</dbReference>
<dbReference type="EMBL" id="SHMC01000010">
    <property type="protein sequence ID" value="TAA20431.1"/>
    <property type="molecule type" value="Genomic_DNA"/>
</dbReference>
<dbReference type="SUPFAM" id="SSF46785">
    <property type="entry name" value="Winged helix' DNA-binding domain"/>
    <property type="match status" value="1"/>
</dbReference>
<dbReference type="Gene3D" id="1.10.10.10">
    <property type="entry name" value="Winged helix-like DNA-binding domain superfamily/Winged helix DNA-binding domain"/>
    <property type="match status" value="1"/>
</dbReference>
<dbReference type="InterPro" id="IPR058163">
    <property type="entry name" value="LysR-type_TF_proteobact-type"/>
</dbReference>
<dbReference type="GO" id="GO:0003700">
    <property type="term" value="F:DNA-binding transcription factor activity"/>
    <property type="evidence" value="ECO:0007669"/>
    <property type="project" value="InterPro"/>
</dbReference>
<dbReference type="GO" id="GO:0003677">
    <property type="term" value="F:DNA binding"/>
    <property type="evidence" value="ECO:0007669"/>
    <property type="project" value="UniProtKB-KW"/>
</dbReference>
<dbReference type="SUPFAM" id="SSF53850">
    <property type="entry name" value="Periplasmic binding protein-like II"/>
    <property type="match status" value="1"/>
</dbReference>
<evidence type="ECO:0000256" key="2">
    <source>
        <dbReference type="ARBA" id="ARBA00023015"/>
    </source>
</evidence>
<name>A0A4Q8L4V0_9GAMM</name>
<proteinExistence type="inferred from homology"/>
<evidence type="ECO:0000259" key="5">
    <source>
        <dbReference type="PROSITE" id="PS50931"/>
    </source>
</evidence>
<comment type="similarity">
    <text evidence="1">Belongs to the LysR transcriptional regulatory family.</text>
</comment>
<evidence type="ECO:0000313" key="6">
    <source>
        <dbReference type="EMBL" id="TAA20431.1"/>
    </source>
</evidence>
<dbReference type="CDD" id="cd08422">
    <property type="entry name" value="PBP2_CrgA_like"/>
    <property type="match status" value="1"/>
</dbReference>
<dbReference type="OrthoDB" id="9810065at2"/>
<dbReference type="Pfam" id="PF03466">
    <property type="entry name" value="LysR_substrate"/>
    <property type="match status" value="1"/>
</dbReference>
<protein>
    <submittedName>
        <fullName evidence="6">LysR family transcriptional regulator</fullName>
    </submittedName>
</protein>
<dbReference type="PANTHER" id="PTHR30537:SF5">
    <property type="entry name" value="HTH-TYPE TRANSCRIPTIONAL ACTIVATOR TTDR-RELATED"/>
    <property type="match status" value="1"/>
</dbReference>
<keyword evidence="3" id="KW-0238">DNA-binding</keyword>
<dbReference type="InterPro" id="IPR036388">
    <property type="entry name" value="WH-like_DNA-bd_sf"/>
</dbReference>
<keyword evidence="2" id="KW-0805">Transcription regulation</keyword>
<dbReference type="FunFam" id="1.10.10.10:FF:000001">
    <property type="entry name" value="LysR family transcriptional regulator"/>
    <property type="match status" value="1"/>
</dbReference>